<proteinExistence type="predicted"/>
<dbReference type="EMBL" id="BSVA01000001">
    <property type="protein sequence ID" value="GMA91110.1"/>
    <property type="molecule type" value="Genomic_DNA"/>
</dbReference>
<protein>
    <recommendedName>
        <fullName evidence="3">Dehydrogenase</fullName>
    </recommendedName>
</protein>
<sequence length="149" mass="16546">MIGVDATRDGVAPAGAHEHTLGSCPECFVELQRDGEWWRARPEGARLVGLVVARDDLPPIVEQRADLARFGVSIHDFRHPAPETHETWEQRLERSFGRLERGDVLVVANRHALGRGLDEEARTIASLRSRGVVVKVLRHGANHLADVEV</sequence>
<dbReference type="InterPro" id="IPR036162">
    <property type="entry name" value="Resolvase-like_N_sf"/>
</dbReference>
<evidence type="ECO:0008006" key="3">
    <source>
        <dbReference type="Google" id="ProtNLM"/>
    </source>
</evidence>
<organism evidence="1 2">
    <name type="scientific">Homoserinibacter gongjuensis</name>
    <dbReference type="NCBI Taxonomy" id="1162968"/>
    <lineage>
        <taxon>Bacteria</taxon>
        <taxon>Bacillati</taxon>
        <taxon>Actinomycetota</taxon>
        <taxon>Actinomycetes</taxon>
        <taxon>Micrococcales</taxon>
        <taxon>Microbacteriaceae</taxon>
        <taxon>Homoserinibacter</taxon>
    </lineage>
</organism>
<dbReference type="SUPFAM" id="SSF53041">
    <property type="entry name" value="Resolvase-like"/>
    <property type="match status" value="1"/>
</dbReference>
<reference evidence="2" key="1">
    <citation type="journal article" date="2019" name="Int. J. Syst. Evol. Microbiol.">
        <title>The Global Catalogue of Microorganisms (GCM) 10K type strain sequencing project: providing services to taxonomists for standard genome sequencing and annotation.</title>
        <authorList>
            <consortium name="The Broad Institute Genomics Platform"/>
            <consortium name="The Broad Institute Genome Sequencing Center for Infectious Disease"/>
            <person name="Wu L."/>
            <person name="Ma J."/>
        </authorList>
    </citation>
    <scope>NUCLEOTIDE SEQUENCE [LARGE SCALE GENOMIC DNA]</scope>
    <source>
        <strain evidence="2">NBRC 108755</strain>
    </source>
</reference>
<gene>
    <name evidence="1" type="ORF">GCM10025869_16390</name>
</gene>
<name>A0ABQ6JS23_9MICO</name>
<evidence type="ECO:0000313" key="1">
    <source>
        <dbReference type="EMBL" id="GMA91110.1"/>
    </source>
</evidence>
<dbReference type="Proteomes" id="UP001157069">
    <property type="component" value="Unassembled WGS sequence"/>
</dbReference>
<accession>A0ABQ6JS23</accession>
<keyword evidence="2" id="KW-1185">Reference proteome</keyword>
<comment type="caution">
    <text evidence="1">The sequence shown here is derived from an EMBL/GenBank/DDBJ whole genome shotgun (WGS) entry which is preliminary data.</text>
</comment>
<evidence type="ECO:0000313" key="2">
    <source>
        <dbReference type="Proteomes" id="UP001157069"/>
    </source>
</evidence>